<dbReference type="Proteomes" id="UP001367508">
    <property type="component" value="Unassembled WGS sequence"/>
</dbReference>
<name>A0AAN9LQ30_CANGL</name>
<keyword evidence="2" id="KW-1185">Reference proteome</keyword>
<evidence type="ECO:0000313" key="2">
    <source>
        <dbReference type="Proteomes" id="UP001367508"/>
    </source>
</evidence>
<protein>
    <submittedName>
        <fullName evidence="1">Uncharacterized protein</fullName>
    </submittedName>
</protein>
<comment type="caution">
    <text evidence="1">The sequence shown here is derived from an EMBL/GenBank/DDBJ whole genome shotgun (WGS) entry which is preliminary data.</text>
</comment>
<organism evidence="1 2">
    <name type="scientific">Canavalia gladiata</name>
    <name type="common">Sword bean</name>
    <name type="synonym">Dolichos gladiatus</name>
    <dbReference type="NCBI Taxonomy" id="3824"/>
    <lineage>
        <taxon>Eukaryota</taxon>
        <taxon>Viridiplantae</taxon>
        <taxon>Streptophyta</taxon>
        <taxon>Embryophyta</taxon>
        <taxon>Tracheophyta</taxon>
        <taxon>Spermatophyta</taxon>
        <taxon>Magnoliopsida</taxon>
        <taxon>eudicotyledons</taxon>
        <taxon>Gunneridae</taxon>
        <taxon>Pentapetalae</taxon>
        <taxon>rosids</taxon>
        <taxon>fabids</taxon>
        <taxon>Fabales</taxon>
        <taxon>Fabaceae</taxon>
        <taxon>Papilionoideae</taxon>
        <taxon>50 kb inversion clade</taxon>
        <taxon>NPAAA clade</taxon>
        <taxon>indigoferoid/millettioid clade</taxon>
        <taxon>Phaseoleae</taxon>
        <taxon>Canavalia</taxon>
    </lineage>
</organism>
<dbReference type="EMBL" id="JAYMYQ010000004">
    <property type="protein sequence ID" value="KAK7340195.1"/>
    <property type="molecule type" value="Genomic_DNA"/>
</dbReference>
<evidence type="ECO:0000313" key="1">
    <source>
        <dbReference type="EMBL" id="KAK7340195.1"/>
    </source>
</evidence>
<dbReference type="AlphaFoldDB" id="A0AAN9LQ30"/>
<proteinExistence type="predicted"/>
<gene>
    <name evidence="1" type="ORF">VNO77_20891</name>
</gene>
<accession>A0AAN9LQ30</accession>
<sequence length="76" mass="8533">MMVLGVGQVCTFSCGLTSDAVVVPKSAKPQSLKLELPLKFQQEMRYLDLVKVEAAPQIITTMAWWWALAHDHYQLA</sequence>
<reference evidence="1 2" key="1">
    <citation type="submission" date="2024-01" db="EMBL/GenBank/DDBJ databases">
        <title>The genomes of 5 underutilized Papilionoideae crops provide insights into root nodulation and disease resistanc.</title>
        <authorList>
            <person name="Jiang F."/>
        </authorList>
    </citation>
    <scope>NUCLEOTIDE SEQUENCE [LARGE SCALE GENOMIC DNA]</scope>
    <source>
        <strain evidence="1">LVBAO_FW01</strain>
        <tissue evidence="1">Leaves</tissue>
    </source>
</reference>